<keyword evidence="3" id="KW-0813">Transport</keyword>
<keyword evidence="5 9" id="KW-1133">Transmembrane helix</keyword>
<feature type="transmembrane region" description="Helical" evidence="9">
    <location>
        <begin position="383"/>
        <end position="401"/>
    </location>
</feature>
<dbReference type="SUPFAM" id="SSF103473">
    <property type="entry name" value="MFS general substrate transporter"/>
    <property type="match status" value="1"/>
</dbReference>
<comment type="caution">
    <text evidence="10">The sequence shown here is derived from an EMBL/GenBank/DDBJ whole genome shotgun (WGS) entry which is preliminary data.</text>
</comment>
<feature type="transmembrane region" description="Helical" evidence="9">
    <location>
        <begin position="128"/>
        <end position="145"/>
    </location>
</feature>
<comment type="subcellular location">
    <subcellularLocation>
        <location evidence="1">Endomembrane system</location>
        <topology evidence="1">Multi-pass membrane protein</topology>
    </subcellularLocation>
</comment>
<evidence type="ECO:0000256" key="3">
    <source>
        <dbReference type="ARBA" id="ARBA00022448"/>
    </source>
</evidence>
<keyword evidence="7 9" id="KW-0472">Membrane</keyword>
<evidence type="ECO:0000256" key="7">
    <source>
        <dbReference type="ARBA" id="ARBA00023136"/>
    </source>
</evidence>
<dbReference type="PANTHER" id="PTHR23501:SF92">
    <property type="entry name" value="GLUTATHIONE EXCHANGER 1-RELATED"/>
    <property type="match status" value="1"/>
</dbReference>
<dbReference type="PANTHER" id="PTHR23501">
    <property type="entry name" value="MAJOR FACILITATOR SUPERFAMILY"/>
    <property type="match status" value="1"/>
</dbReference>
<dbReference type="GO" id="GO:0005774">
    <property type="term" value="C:vacuolar membrane"/>
    <property type="evidence" value="ECO:0007669"/>
    <property type="project" value="TreeGrafter"/>
</dbReference>
<comment type="similarity">
    <text evidence="2">Belongs to the major facilitator superfamily.</text>
</comment>
<protein>
    <submittedName>
        <fullName evidence="10">MFS transporter</fullName>
    </submittedName>
</protein>
<feature type="transmembrane region" description="Helical" evidence="9">
    <location>
        <begin position="550"/>
        <end position="569"/>
    </location>
</feature>
<dbReference type="OrthoDB" id="4088837at2759"/>
<evidence type="ECO:0000256" key="1">
    <source>
        <dbReference type="ARBA" id="ARBA00004127"/>
    </source>
</evidence>
<evidence type="ECO:0000256" key="6">
    <source>
        <dbReference type="ARBA" id="ARBA00023065"/>
    </source>
</evidence>
<gene>
    <name evidence="10" type="ORF">X797_010548</name>
</gene>
<dbReference type="Proteomes" id="UP000030151">
    <property type="component" value="Unassembled WGS sequence"/>
</dbReference>
<feature type="region of interest" description="Disordered" evidence="8">
    <location>
        <begin position="1"/>
        <end position="25"/>
    </location>
</feature>
<dbReference type="GO" id="GO:0015343">
    <property type="term" value="F:siderophore-iron transmembrane transporter activity"/>
    <property type="evidence" value="ECO:0007669"/>
    <property type="project" value="TreeGrafter"/>
</dbReference>
<dbReference type="InterPro" id="IPR011701">
    <property type="entry name" value="MFS"/>
</dbReference>
<feature type="transmembrane region" description="Helical" evidence="9">
    <location>
        <begin position="268"/>
        <end position="294"/>
    </location>
</feature>
<dbReference type="AlphaFoldDB" id="A0A014QU00"/>
<evidence type="ECO:0000313" key="11">
    <source>
        <dbReference type="Proteomes" id="UP000030151"/>
    </source>
</evidence>
<feature type="transmembrane region" description="Helical" evidence="9">
    <location>
        <begin position="346"/>
        <end position="371"/>
    </location>
</feature>
<evidence type="ECO:0000313" key="10">
    <source>
        <dbReference type="EMBL" id="EXU96430.1"/>
    </source>
</evidence>
<dbReference type="InterPro" id="IPR036259">
    <property type="entry name" value="MFS_trans_sf"/>
</dbReference>
<evidence type="ECO:0000256" key="9">
    <source>
        <dbReference type="SAM" id="Phobius"/>
    </source>
</evidence>
<dbReference type="HOGENOM" id="CLU_012970_2_1_1"/>
<dbReference type="Gene3D" id="1.20.1250.20">
    <property type="entry name" value="MFS general substrate transporter like domains"/>
    <property type="match status" value="2"/>
</dbReference>
<name>A0A014QU00_9HYPO</name>
<dbReference type="Pfam" id="PF07690">
    <property type="entry name" value="MFS_1"/>
    <property type="match status" value="1"/>
</dbReference>
<evidence type="ECO:0000256" key="8">
    <source>
        <dbReference type="SAM" id="MobiDB-lite"/>
    </source>
</evidence>
<organism evidence="10 11">
    <name type="scientific">Metarhizium robertsii</name>
    <dbReference type="NCBI Taxonomy" id="568076"/>
    <lineage>
        <taxon>Eukaryota</taxon>
        <taxon>Fungi</taxon>
        <taxon>Dikarya</taxon>
        <taxon>Ascomycota</taxon>
        <taxon>Pezizomycotina</taxon>
        <taxon>Sordariomycetes</taxon>
        <taxon>Hypocreomycetidae</taxon>
        <taxon>Hypocreales</taxon>
        <taxon>Clavicipitaceae</taxon>
        <taxon>Metarhizium</taxon>
    </lineage>
</organism>
<dbReference type="EMBL" id="JELW01000050">
    <property type="protein sequence ID" value="EXU96430.1"/>
    <property type="molecule type" value="Genomic_DNA"/>
</dbReference>
<dbReference type="FunFam" id="1.20.1250.20:FF:000197">
    <property type="entry name" value="Siderophore iron transporter 1"/>
    <property type="match status" value="1"/>
</dbReference>
<feature type="transmembrane region" description="Helical" evidence="9">
    <location>
        <begin position="157"/>
        <end position="177"/>
    </location>
</feature>
<keyword evidence="6" id="KW-0406">Ion transport</keyword>
<feature type="transmembrane region" description="Helical" evidence="9">
    <location>
        <begin position="184"/>
        <end position="204"/>
    </location>
</feature>
<dbReference type="GO" id="GO:0005886">
    <property type="term" value="C:plasma membrane"/>
    <property type="evidence" value="ECO:0007669"/>
    <property type="project" value="TreeGrafter"/>
</dbReference>
<sequence length="596" mass="64623">MDQMGSQRASEKAADPPSFVASVGQHHTSPATAADAVKDITSPGVARVEAISSVTTNRDRVFIFLGVFLVAYAYGLDGTLRYAYQPSATNSFGKHSLASTINVIRSVVSVGAQPTAAKIADVFGRIELICLSVFFYVLGTVIEAASHNVDTFAGGSVLYQIGYTMIILLVEVIIADITSTRARLFFSYVPALPFIINTWVSGNISELVLQNSTWEWGIGMWAIIFPVCSLPLILSLLVVSRRAKRQGLLENYTSSFKQLGFKNLALELFWLLDVIGIILIVAVLELVLVPLTLAGGESSQWKSAHIIAPIVVGVVCIPAFVYWELRAPHPLVPFANMKDRSVWAPMGIAVFLNFAFTMQSDFLWTVLIVAFDFSQNTATRVTSLYSFTSVIVGPLLGLVVYRVRRLKIFVVIGTMLYMVAFGLLIHFRGSANGSARAGVIGAQVVLGVAGGLFPYTTQASLQVNLRHEHLAVMTGIYLATYNIGSALGNTVSGAMWTQLLPEKLNENLNPINATLGPLAYNSPLTVAPLYPVGTPERTAIISSYQYIQKLLTITGICLCVPLIVFGLLLRNPKLNNDQTLAKDSGSETKTEDDSRA</sequence>
<feature type="transmembrane region" description="Helical" evidence="9">
    <location>
        <begin position="306"/>
        <end position="325"/>
    </location>
</feature>
<evidence type="ECO:0000256" key="2">
    <source>
        <dbReference type="ARBA" id="ARBA00008335"/>
    </source>
</evidence>
<reference evidence="10 11" key="1">
    <citation type="submission" date="2014-02" db="EMBL/GenBank/DDBJ databases">
        <title>The genome sequence of the entomopathogenic fungus Metarhizium robertsii ARSEF 2575.</title>
        <authorList>
            <person name="Giuliano Garisto Donzelli B."/>
            <person name="Roe B.A."/>
            <person name="Macmil S.L."/>
            <person name="Krasnoff S.B."/>
            <person name="Gibson D.M."/>
        </authorList>
    </citation>
    <scope>NUCLEOTIDE SEQUENCE [LARGE SCALE GENOMIC DNA]</scope>
    <source>
        <strain evidence="10 11">ARSEF 2575</strain>
    </source>
</reference>
<feature type="transmembrane region" description="Helical" evidence="9">
    <location>
        <begin position="216"/>
        <end position="239"/>
    </location>
</feature>
<proteinExistence type="inferred from homology"/>
<accession>A0A014QU00</accession>
<evidence type="ECO:0000256" key="5">
    <source>
        <dbReference type="ARBA" id="ARBA00022989"/>
    </source>
</evidence>
<feature type="transmembrane region" description="Helical" evidence="9">
    <location>
        <begin position="408"/>
        <end position="427"/>
    </location>
</feature>
<feature type="transmembrane region" description="Helical" evidence="9">
    <location>
        <begin position="61"/>
        <end position="84"/>
    </location>
</feature>
<dbReference type="GO" id="GO:0005768">
    <property type="term" value="C:endosome"/>
    <property type="evidence" value="ECO:0007669"/>
    <property type="project" value="TreeGrafter"/>
</dbReference>
<keyword evidence="4 9" id="KW-0812">Transmembrane</keyword>
<dbReference type="eggNOG" id="KOG0254">
    <property type="taxonomic scope" value="Eukaryota"/>
</dbReference>
<evidence type="ECO:0000256" key="4">
    <source>
        <dbReference type="ARBA" id="ARBA00022692"/>
    </source>
</evidence>
<feature type="transmembrane region" description="Helical" evidence="9">
    <location>
        <begin position="433"/>
        <end position="456"/>
    </location>
</feature>